<dbReference type="InterPro" id="IPR000618">
    <property type="entry name" value="Insect_cuticle"/>
</dbReference>
<protein>
    <recommendedName>
        <fullName evidence="5">Cuticle protein 10.9</fullName>
    </recommendedName>
</protein>
<dbReference type="GO" id="GO:0008010">
    <property type="term" value="F:structural constituent of chitin-based larval cuticle"/>
    <property type="evidence" value="ECO:0007669"/>
    <property type="project" value="TreeGrafter"/>
</dbReference>
<sequence>MPVSKCAWVPLVSLLGVFVLSVAAQERVPNRPNGAKILVPVGRQLNSIYQSPAEKKRVPSKFNGVRDENEIPSPYEFGFSMNDGNGTTQHRQEIRLENGDIRGSYGYVDPLGVYRKVEYYTDATGYHAKVTSNEPGLDNKNSANTIFVVENPPAAALIPEKQYPVVLIPARSVV</sequence>
<dbReference type="InterPro" id="IPR050468">
    <property type="entry name" value="Cuticle_Struct_Prot"/>
</dbReference>
<gene>
    <name evidence="3" type="ORF">AVEN_225360_1</name>
</gene>
<dbReference type="Proteomes" id="UP000499080">
    <property type="component" value="Unassembled WGS sequence"/>
</dbReference>
<dbReference type="Pfam" id="PF00379">
    <property type="entry name" value="Chitin_bind_4"/>
    <property type="match status" value="1"/>
</dbReference>
<evidence type="ECO:0000256" key="1">
    <source>
        <dbReference type="PROSITE-ProRule" id="PRU00497"/>
    </source>
</evidence>
<keyword evidence="4" id="KW-1185">Reference proteome</keyword>
<dbReference type="PROSITE" id="PS51155">
    <property type="entry name" value="CHIT_BIND_RR_2"/>
    <property type="match status" value="1"/>
</dbReference>
<keyword evidence="1" id="KW-0193">Cuticle</keyword>
<keyword evidence="2" id="KW-0732">Signal</keyword>
<comment type="caution">
    <text evidence="3">The sequence shown here is derived from an EMBL/GenBank/DDBJ whole genome shotgun (WGS) entry which is preliminary data.</text>
</comment>
<dbReference type="AlphaFoldDB" id="A0A4Y2ALJ5"/>
<dbReference type="PANTHER" id="PTHR10380">
    <property type="entry name" value="CUTICLE PROTEIN"/>
    <property type="match status" value="1"/>
</dbReference>
<evidence type="ECO:0008006" key="5">
    <source>
        <dbReference type="Google" id="ProtNLM"/>
    </source>
</evidence>
<feature type="signal peptide" evidence="2">
    <location>
        <begin position="1"/>
        <end position="24"/>
    </location>
</feature>
<accession>A0A4Y2ALJ5</accession>
<feature type="chain" id="PRO_5021499838" description="Cuticle protein 10.9" evidence="2">
    <location>
        <begin position="25"/>
        <end position="174"/>
    </location>
</feature>
<dbReference type="OrthoDB" id="8021718at2759"/>
<organism evidence="3 4">
    <name type="scientific">Araneus ventricosus</name>
    <name type="common">Orbweaver spider</name>
    <name type="synonym">Epeira ventricosa</name>
    <dbReference type="NCBI Taxonomy" id="182803"/>
    <lineage>
        <taxon>Eukaryota</taxon>
        <taxon>Metazoa</taxon>
        <taxon>Ecdysozoa</taxon>
        <taxon>Arthropoda</taxon>
        <taxon>Chelicerata</taxon>
        <taxon>Arachnida</taxon>
        <taxon>Araneae</taxon>
        <taxon>Araneomorphae</taxon>
        <taxon>Entelegynae</taxon>
        <taxon>Araneoidea</taxon>
        <taxon>Araneidae</taxon>
        <taxon>Araneus</taxon>
    </lineage>
</organism>
<evidence type="ECO:0000313" key="4">
    <source>
        <dbReference type="Proteomes" id="UP000499080"/>
    </source>
</evidence>
<name>A0A4Y2ALJ5_ARAVE</name>
<evidence type="ECO:0000256" key="2">
    <source>
        <dbReference type="SAM" id="SignalP"/>
    </source>
</evidence>
<dbReference type="EMBL" id="BGPR01000022">
    <property type="protein sequence ID" value="GBL80722.1"/>
    <property type="molecule type" value="Genomic_DNA"/>
</dbReference>
<reference evidence="3 4" key="1">
    <citation type="journal article" date="2019" name="Sci. Rep.">
        <title>Orb-weaving spider Araneus ventricosus genome elucidates the spidroin gene catalogue.</title>
        <authorList>
            <person name="Kono N."/>
            <person name="Nakamura H."/>
            <person name="Ohtoshi R."/>
            <person name="Moran D.A.P."/>
            <person name="Shinohara A."/>
            <person name="Yoshida Y."/>
            <person name="Fujiwara M."/>
            <person name="Mori M."/>
            <person name="Tomita M."/>
            <person name="Arakawa K."/>
        </authorList>
    </citation>
    <scope>NUCLEOTIDE SEQUENCE [LARGE SCALE GENOMIC DNA]</scope>
</reference>
<evidence type="ECO:0000313" key="3">
    <source>
        <dbReference type="EMBL" id="GBL80722.1"/>
    </source>
</evidence>
<proteinExistence type="predicted"/>
<dbReference type="GO" id="GO:0062129">
    <property type="term" value="C:chitin-based extracellular matrix"/>
    <property type="evidence" value="ECO:0007669"/>
    <property type="project" value="TreeGrafter"/>
</dbReference>